<dbReference type="GO" id="GO:0042853">
    <property type="term" value="P:L-alanine catabolic process"/>
    <property type="evidence" value="ECO:0007669"/>
    <property type="project" value="UniProtKB-UniPathway"/>
</dbReference>
<evidence type="ECO:0000313" key="11">
    <source>
        <dbReference type="EMBL" id="CAG9559456.1"/>
    </source>
</evidence>
<dbReference type="EMBL" id="CAKASE010000043">
    <property type="protein sequence ID" value="CAG9559456.1"/>
    <property type="molecule type" value="Genomic_DNA"/>
</dbReference>
<dbReference type="Pfam" id="PF00155">
    <property type="entry name" value="Aminotran_1_2"/>
    <property type="match status" value="1"/>
</dbReference>
<proteinExistence type="inferred from homology"/>
<keyword evidence="12" id="KW-1185">Reference proteome</keyword>
<comment type="subunit">
    <text evidence="2">Homodimer.</text>
</comment>
<dbReference type="EC" id="2.6.1.2" evidence="8"/>
<accession>A0A8J2QDC2</accession>
<dbReference type="InterPro" id="IPR004839">
    <property type="entry name" value="Aminotransferase_I/II_large"/>
</dbReference>
<evidence type="ECO:0000256" key="8">
    <source>
        <dbReference type="ARBA" id="ARBA00026106"/>
    </source>
</evidence>
<dbReference type="GO" id="GO:0004021">
    <property type="term" value="F:L-alanine:2-oxoglutarate aminotransferase activity"/>
    <property type="evidence" value="ECO:0007669"/>
    <property type="project" value="UniProtKB-EC"/>
</dbReference>
<name>A0A8J2QDC2_9NEOP</name>
<dbReference type="OrthoDB" id="1732682at2759"/>
<dbReference type="InterPro" id="IPR015422">
    <property type="entry name" value="PyrdxlP-dep_Trfase_small"/>
</dbReference>
<evidence type="ECO:0000256" key="3">
    <source>
        <dbReference type="ARBA" id="ARBA00022576"/>
    </source>
</evidence>
<evidence type="ECO:0000256" key="1">
    <source>
        <dbReference type="ARBA" id="ARBA00001933"/>
    </source>
</evidence>
<keyword evidence="5" id="KW-0663">Pyridoxal phosphate</keyword>
<dbReference type="InterPro" id="IPR045088">
    <property type="entry name" value="ALAT1/2-like"/>
</dbReference>
<dbReference type="InterPro" id="IPR015424">
    <property type="entry name" value="PyrdxlP-dep_Trfase"/>
</dbReference>
<organism evidence="11 12">
    <name type="scientific">Danaus chrysippus</name>
    <name type="common">African queen</name>
    <dbReference type="NCBI Taxonomy" id="151541"/>
    <lineage>
        <taxon>Eukaryota</taxon>
        <taxon>Metazoa</taxon>
        <taxon>Ecdysozoa</taxon>
        <taxon>Arthropoda</taxon>
        <taxon>Hexapoda</taxon>
        <taxon>Insecta</taxon>
        <taxon>Pterygota</taxon>
        <taxon>Neoptera</taxon>
        <taxon>Endopterygota</taxon>
        <taxon>Lepidoptera</taxon>
        <taxon>Glossata</taxon>
        <taxon>Ditrysia</taxon>
        <taxon>Papilionoidea</taxon>
        <taxon>Nymphalidae</taxon>
        <taxon>Danainae</taxon>
        <taxon>Danaini</taxon>
        <taxon>Danaina</taxon>
        <taxon>Danaus</taxon>
        <taxon>Anosia</taxon>
    </lineage>
</organism>
<evidence type="ECO:0000256" key="7">
    <source>
        <dbReference type="ARBA" id="ARBA00025785"/>
    </source>
</evidence>
<dbReference type="PANTHER" id="PTHR11751">
    <property type="entry name" value="ALANINE AMINOTRANSFERASE"/>
    <property type="match status" value="1"/>
</dbReference>
<reference evidence="11" key="1">
    <citation type="submission" date="2021-09" db="EMBL/GenBank/DDBJ databases">
        <authorList>
            <person name="Martin H S."/>
        </authorList>
    </citation>
    <scope>NUCLEOTIDE SEQUENCE</scope>
</reference>
<dbReference type="Gene3D" id="1.10.287.1970">
    <property type="match status" value="1"/>
</dbReference>
<evidence type="ECO:0000256" key="2">
    <source>
        <dbReference type="ARBA" id="ARBA00011738"/>
    </source>
</evidence>
<evidence type="ECO:0000313" key="12">
    <source>
        <dbReference type="Proteomes" id="UP000789524"/>
    </source>
</evidence>
<dbReference type="GO" id="GO:0030170">
    <property type="term" value="F:pyridoxal phosphate binding"/>
    <property type="evidence" value="ECO:0007669"/>
    <property type="project" value="InterPro"/>
</dbReference>
<dbReference type="InterPro" id="IPR015421">
    <property type="entry name" value="PyrdxlP-dep_Trfase_major"/>
</dbReference>
<comment type="caution">
    <text evidence="11">The sequence shown here is derived from an EMBL/GenBank/DDBJ whole genome shotgun (WGS) entry which is preliminary data.</text>
</comment>
<comment type="cofactor">
    <cofactor evidence="1">
        <name>pyridoxal 5'-phosphate</name>
        <dbReference type="ChEBI" id="CHEBI:597326"/>
    </cofactor>
</comment>
<dbReference type="Proteomes" id="UP000789524">
    <property type="component" value="Unassembled WGS sequence"/>
</dbReference>
<evidence type="ECO:0000256" key="6">
    <source>
        <dbReference type="ARBA" id="ARBA00025708"/>
    </source>
</evidence>
<dbReference type="CDD" id="cd00609">
    <property type="entry name" value="AAT_like"/>
    <property type="match status" value="1"/>
</dbReference>
<comment type="catalytic activity">
    <reaction evidence="9">
        <text>L-alanine + 2-oxoglutarate = pyruvate + L-glutamate</text>
        <dbReference type="Rhea" id="RHEA:19453"/>
        <dbReference type="ChEBI" id="CHEBI:15361"/>
        <dbReference type="ChEBI" id="CHEBI:16810"/>
        <dbReference type="ChEBI" id="CHEBI:29985"/>
        <dbReference type="ChEBI" id="CHEBI:57972"/>
        <dbReference type="EC" id="2.6.1.2"/>
    </reaction>
</comment>
<feature type="domain" description="Aminotransferase class I/classII large" evidence="10">
    <location>
        <begin position="84"/>
        <end position="451"/>
    </location>
</feature>
<dbReference type="Gene3D" id="3.40.640.10">
    <property type="entry name" value="Type I PLP-dependent aspartate aminotransferase-like (Major domain)"/>
    <property type="match status" value="1"/>
</dbReference>
<evidence type="ECO:0000259" key="10">
    <source>
        <dbReference type="Pfam" id="PF00155"/>
    </source>
</evidence>
<evidence type="ECO:0000256" key="4">
    <source>
        <dbReference type="ARBA" id="ARBA00022679"/>
    </source>
</evidence>
<keyword evidence="4" id="KW-0808">Transferase</keyword>
<protein>
    <recommendedName>
        <fullName evidence="8">alanine transaminase</fullName>
        <ecNumber evidence="8">2.6.1.2</ecNumber>
    </recommendedName>
</protein>
<dbReference type="FunFam" id="3.90.1150.10:FF:000010">
    <property type="entry name" value="Alanine aminotransferase 2"/>
    <property type="match status" value="1"/>
</dbReference>
<dbReference type="Gene3D" id="3.90.1150.10">
    <property type="entry name" value="Aspartate Aminotransferase, domain 1"/>
    <property type="match status" value="1"/>
</dbReference>
<dbReference type="SUPFAM" id="SSF53383">
    <property type="entry name" value="PLP-dependent transferases"/>
    <property type="match status" value="1"/>
</dbReference>
<evidence type="ECO:0000256" key="5">
    <source>
        <dbReference type="ARBA" id="ARBA00022898"/>
    </source>
</evidence>
<dbReference type="PANTHER" id="PTHR11751:SF29">
    <property type="entry name" value="ALANINE TRANSAMINASE"/>
    <property type="match status" value="1"/>
</dbReference>
<keyword evidence="3" id="KW-0032">Aminotransferase</keyword>
<gene>
    <name evidence="11" type="ORF">DCHRY22_LOCUS1323</name>
</gene>
<comment type="similarity">
    <text evidence="7">Belongs to the class-I pyridoxal-phosphate-dependent aminotransferase family. Alanine aminotransferase subfamily.</text>
</comment>
<dbReference type="AlphaFoldDB" id="A0A8J2QDC2"/>
<dbReference type="UniPathway" id="UPA00528">
    <property type="reaction ID" value="UER00586"/>
</dbReference>
<evidence type="ECO:0000256" key="9">
    <source>
        <dbReference type="ARBA" id="ARBA00047412"/>
    </source>
</evidence>
<dbReference type="FunFam" id="1.10.287.1970:FF:000001">
    <property type="entry name" value="Alanine aminotransferase 2"/>
    <property type="match status" value="1"/>
</dbReference>
<sequence length="477" mass="53072">MASMTIQNLSPNILQMEYAIQGPVVSRAGEIEEELKKGVKKPFKNVIRANIGDAQAMGQPPITFIRQMIACIAYPKLIEEGNFPEDVKKRAKEFLEGCSGGTIGSYSIPHGLGHIRRRVAEYIELRDGVPADWKNVYLSAGATVAIQYCLQLFSDRSNGRKNGILTPVPTYPFYSACYSIFGINLVGYYLDEDSNWDTKIEELERSLVEAQNTCNVRALLVINPGNPTGQVLSRKNIEEIIKFAYKHNLFLIADEVSQDNVYSGGNRFYSFRKVMIELGAPYSSVELVSFTSVSKGYMGESGLRGGWLELNNIQPDVQAQLFKYISAMGTPNVIGQAVIDCVVKPPSPGEPSYDLWLREKTAVLESLNARARLVSESLNAIEGYKCNVVQGALYAFPRINLPPKAIAAAEAANQLPDVFYAYRLLEETGICVVPGSGFGQAPGTYHYRTTILPEYDHLKTILDTIRNFHQRFIEQYT</sequence>
<dbReference type="FunFam" id="3.40.640.10:FF:000012">
    <property type="entry name" value="alanine aminotransferase 2"/>
    <property type="match status" value="1"/>
</dbReference>
<comment type="pathway">
    <text evidence="6">Amino-acid degradation; L-alanine degradation via transaminase pathway; pyruvate from L-alanine: step 1/1.</text>
</comment>